<sequence length="90" mass="10416">MSGEEYLPLVKITPDEKSHITLKDAKHCKTCRLRACLYVCPSAVFFWDELEEKLDIFWRRCVECAACEPACPQNIEYENPRGGYGVSYHL</sequence>
<dbReference type="InterPro" id="IPR017896">
    <property type="entry name" value="4Fe4S_Fe-S-bd"/>
</dbReference>
<gene>
    <name evidence="7" type="ORF">DealDRAFT_1997</name>
</gene>
<keyword evidence="3" id="KW-0249">Electron transport</keyword>
<dbReference type="OrthoDB" id="9800260at2"/>
<keyword evidence="5" id="KW-0411">Iron-sulfur</keyword>
<dbReference type="GO" id="GO:0051536">
    <property type="term" value="F:iron-sulfur cluster binding"/>
    <property type="evidence" value="ECO:0007669"/>
    <property type="project" value="UniProtKB-KW"/>
</dbReference>
<keyword evidence="1" id="KW-0813">Transport</keyword>
<evidence type="ECO:0000256" key="1">
    <source>
        <dbReference type="ARBA" id="ARBA00022448"/>
    </source>
</evidence>
<dbReference type="GO" id="GO:0005506">
    <property type="term" value="F:iron ion binding"/>
    <property type="evidence" value="ECO:0007669"/>
    <property type="project" value="InterPro"/>
</dbReference>
<dbReference type="InterPro" id="IPR012206">
    <property type="entry name" value="Fd_FixX"/>
</dbReference>
<dbReference type="Gene3D" id="3.30.70.20">
    <property type="match status" value="1"/>
</dbReference>
<dbReference type="PANTHER" id="PTHR43082:SF3">
    <property type="entry name" value="FERREDOXIN-LIKE PROTEIN YDIT"/>
    <property type="match status" value="1"/>
</dbReference>
<evidence type="ECO:0000313" key="8">
    <source>
        <dbReference type="Proteomes" id="UP000006443"/>
    </source>
</evidence>
<feature type="domain" description="4Fe-4S ferredoxin-type" evidence="6">
    <location>
        <begin position="52"/>
        <end position="81"/>
    </location>
</feature>
<evidence type="ECO:0000256" key="2">
    <source>
        <dbReference type="ARBA" id="ARBA00022723"/>
    </source>
</evidence>
<proteinExistence type="predicted"/>
<dbReference type="PANTHER" id="PTHR43082">
    <property type="entry name" value="FERREDOXIN-LIKE"/>
    <property type="match status" value="1"/>
</dbReference>
<dbReference type="Proteomes" id="UP000006443">
    <property type="component" value="Unassembled WGS sequence"/>
</dbReference>
<dbReference type="SUPFAM" id="SSF54862">
    <property type="entry name" value="4Fe-4S ferredoxins"/>
    <property type="match status" value="1"/>
</dbReference>
<comment type="caution">
    <text evidence="7">The sequence shown here is derived from an EMBL/GenBank/DDBJ whole genome shotgun (WGS) entry which is preliminary data.</text>
</comment>
<dbReference type="PROSITE" id="PS51379">
    <property type="entry name" value="4FE4S_FER_2"/>
    <property type="match status" value="2"/>
</dbReference>
<keyword evidence="2" id="KW-0479">Metal-binding</keyword>
<protein>
    <submittedName>
        <fullName evidence="7">4Fe-4S ferredoxin iron-sulfur binding domain protein</fullName>
    </submittedName>
</protein>
<evidence type="ECO:0000259" key="6">
    <source>
        <dbReference type="PROSITE" id="PS51379"/>
    </source>
</evidence>
<dbReference type="InterPro" id="IPR017900">
    <property type="entry name" value="4Fe4S_Fe_S_CS"/>
</dbReference>
<evidence type="ECO:0000256" key="4">
    <source>
        <dbReference type="ARBA" id="ARBA00023004"/>
    </source>
</evidence>
<evidence type="ECO:0000256" key="5">
    <source>
        <dbReference type="ARBA" id="ARBA00023014"/>
    </source>
</evidence>
<keyword evidence="8" id="KW-1185">Reference proteome</keyword>
<name>C0GHN8_DETAL</name>
<evidence type="ECO:0000313" key="7">
    <source>
        <dbReference type="EMBL" id="EEG77244.1"/>
    </source>
</evidence>
<dbReference type="eggNOG" id="COG2440">
    <property type="taxonomic scope" value="Bacteria"/>
</dbReference>
<dbReference type="Pfam" id="PF12838">
    <property type="entry name" value="Fer4_7"/>
    <property type="match status" value="1"/>
</dbReference>
<evidence type="ECO:0000256" key="3">
    <source>
        <dbReference type="ARBA" id="ARBA00022982"/>
    </source>
</evidence>
<dbReference type="PROSITE" id="PS00198">
    <property type="entry name" value="4FE4S_FER_1"/>
    <property type="match status" value="1"/>
</dbReference>
<dbReference type="EMBL" id="ACJM01000009">
    <property type="protein sequence ID" value="EEG77244.1"/>
    <property type="molecule type" value="Genomic_DNA"/>
</dbReference>
<dbReference type="STRING" id="555088.DealDRAFT_1997"/>
<dbReference type="RefSeq" id="WP_008517057.1">
    <property type="nucleotide sequence ID" value="NZ_ACJM01000009.1"/>
</dbReference>
<keyword evidence="4" id="KW-0408">Iron</keyword>
<organism evidence="7 8">
    <name type="scientific">Dethiobacter alkaliphilus AHT 1</name>
    <dbReference type="NCBI Taxonomy" id="555088"/>
    <lineage>
        <taxon>Bacteria</taxon>
        <taxon>Bacillati</taxon>
        <taxon>Bacillota</taxon>
        <taxon>Dethiobacteria</taxon>
        <taxon>Dethiobacterales</taxon>
        <taxon>Dethiobacteraceae</taxon>
        <taxon>Dethiobacter</taxon>
    </lineage>
</organism>
<feature type="domain" description="4Fe-4S ferredoxin-type" evidence="6">
    <location>
        <begin position="18"/>
        <end position="50"/>
    </location>
</feature>
<dbReference type="AlphaFoldDB" id="C0GHN8"/>
<accession>C0GHN8</accession>
<reference evidence="7 8" key="1">
    <citation type="submission" date="2009-02" db="EMBL/GenBank/DDBJ databases">
        <title>Sequencing of the draft genome and assembly of Dethiobacter alkaliphilus AHT 1.</title>
        <authorList>
            <consortium name="US DOE Joint Genome Institute (JGI-PGF)"/>
            <person name="Lucas S."/>
            <person name="Copeland A."/>
            <person name="Lapidus A."/>
            <person name="Glavina del Rio T."/>
            <person name="Dalin E."/>
            <person name="Tice H."/>
            <person name="Bruce D."/>
            <person name="Goodwin L."/>
            <person name="Pitluck S."/>
            <person name="Larimer F."/>
            <person name="Land M.L."/>
            <person name="Hauser L."/>
            <person name="Muyzer G."/>
        </authorList>
    </citation>
    <scope>NUCLEOTIDE SEQUENCE [LARGE SCALE GENOMIC DNA]</scope>
    <source>
        <strain evidence="7 8">AHT 1</strain>
    </source>
</reference>